<dbReference type="AlphaFoldDB" id="A0A142CU58"/>
<dbReference type="Proteomes" id="UP000073604">
    <property type="component" value="Chromosome"/>
</dbReference>
<feature type="transmembrane region" description="Helical" evidence="1">
    <location>
        <begin position="61"/>
        <end position="79"/>
    </location>
</feature>
<evidence type="ECO:0000256" key="1">
    <source>
        <dbReference type="SAM" id="Phobius"/>
    </source>
</evidence>
<feature type="transmembrane region" description="Helical" evidence="1">
    <location>
        <begin position="6"/>
        <end position="25"/>
    </location>
</feature>
<feature type="transmembrane region" description="Helical" evidence="1">
    <location>
        <begin position="100"/>
        <end position="120"/>
    </location>
</feature>
<feature type="transmembrane region" description="Helical" evidence="1">
    <location>
        <begin position="132"/>
        <end position="152"/>
    </location>
</feature>
<keyword evidence="1" id="KW-1133">Transmembrane helix</keyword>
<evidence type="ECO:0000313" key="2">
    <source>
        <dbReference type="EMBL" id="AMQ18310.1"/>
    </source>
</evidence>
<feature type="transmembrane region" description="Helical" evidence="1">
    <location>
        <begin position="37"/>
        <end position="55"/>
    </location>
</feature>
<gene>
    <name evidence="2" type="ORF">A0127_03540</name>
</gene>
<protein>
    <recommendedName>
        <fullName evidence="4">DUF2178 domain-containing protein</fullName>
    </recommendedName>
</protein>
<keyword evidence="1" id="KW-0472">Membrane</keyword>
<evidence type="ECO:0008006" key="4">
    <source>
        <dbReference type="Google" id="ProtNLM"/>
    </source>
</evidence>
<dbReference type="GeneID" id="27139588"/>
<reference evidence="3" key="1">
    <citation type="submission" date="2016-03" db="EMBL/GenBank/DDBJ databases">
        <authorList>
            <person name="Oger P.M."/>
        </authorList>
    </citation>
    <scope>NUCLEOTIDE SEQUENCE [LARGE SCALE GENOMIC DNA]</scope>
    <source>
        <strain evidence="3">OG-1</strain>
    </source>
</reference>
<dbReference type="STRING" id="53952.A0127_03540"/>
<dbReference type="RefSeq" id="WP_054840944.1">
    <property type="nucleotide sequence ID" value="NZ_CP014750.1"/>
</dbReference>
<dbReference type="Pfam" id="PF09946">
    <property type="entry name" value="DUF2178"/>
    <property type="match status" value="1"/>
</dbReference>
<dbReference type="EMBL" id="CP014750">
    <property type="protein sequence ID" value="AMQ18310.1"/>
    <property type="molecule type" value="Genomic_DNA"/>
</dbReference>
<evidence type="ECO:0000313" key="3">
    <source>
        <dbReference type="Proteomes" id="UP000073604"/>
    </source>
</evidence>
<dbReference type="InterPro" id="IPR019235">
    <property type="entry name" value="DUF2178_TM"/>
</dbReference>
<dbReference type="OrthoDB" id="101256at2157"/>
<accession>A0A142CU58</accession>
<proteinExistence type="predicted"/>
<keyword evidence="3" id="KW-1185">Reference proteome</keyword>
<organism evidence="2 3">
    <name type="scientific">Thermococcus peptonophilus</name>
    <dbReference type="NCBI Taxonomy" id="53952"/>
    <lineage>
        <taxon>Archaea</taxon>
        <taxon>Methanobacteriati</taxon>
        <taxon>Methanobacteriota</taxon>
        <taxon>Thermococci</taxon>
        <taxon>Thermococcales</taxon>
        <taxon>Thermococcaceae</taxon>
        <taxon>Thermococcus</taxon>
    </lineage>
</organism>
<keyword evidence="1" id="KW-0812">Transmembrane</keyword>
<name>A0A142CU58_9EURY</name>
<dbReference type="KEGG" id="tpep:A0127_03540"/>
<sequence>MNEALESILLWAGIVLGAFLTLLILSKRSEDSERRKASIPAFLVVLTMGYFLGWTVSNDNLAAAFSVFMAGAILLHIYYRELEKRGYVLSDERTLRIEEAASRRTLQVTMLLLAALTVYFSVEKTMNPELEMAFKVVSGVLALVFVLHWALLQYYSRVM</sequence>